<comment type="caution">
    <text evidence="1">The sequence shown here is derived from an EMBL/GenBank/DDBJ whole genome shotgun (WGS) entry which is preliminary data.</text>
</comment>
<dbReference type="Proteomes" id="UP001283361">
    <property type="component" value="Unassembled WGS sequence"/>
</dbReference>
<evidence type="ECO:0000313" key="1">
    <source>
        <dbReference type="EMBL" id="KAK3781578.1"/>
    </source>
</evidence>
<proteinExistence type="predicted"/>
<evidence type="ECO:0000313" key="2">
    <source>
        <dbReference type="Proteomes" id="UP001283361"/>
    </source>
</evidence>
<gene>
    <name evidence="1" type="ORF">RRG08_048916</name>
</gene>
<dbReference type="EMBL" id="JAWDGP010002622">
    <property type="protein sequence ID" value="KAK3781578.1"/>
    <property type="molecule type" value="Genomic_DNA"/>
</dbReference>
<organism evidence="1 2">
    <name type="scientific">Elysia crispata</name>
    <name type="common">lettuce slug</name>
    <dbReference type="NCBI Taxonomy" id="231223"/>
    <lineage>
        <taxon>Eukaryota</taxon>
        <taxon>Metazoa</taxon>
        <taxon>Spiralia</taxon>
        <taxon>Lophotrochozoa</taxon>
        <taxon>Mollusca</taxon>
        <taxon>Gastropoda</taxon>
        <taxon>Heterobranchia</taxon>
        <taxon>Euthyneura</taxon>
        <taxon>Panpulmonata</taxon>
        <taxon>Sacoglossa</taxon>
        <taxon>Placobranchoidea</taxon>
        <taxon>Plakobranchidae</taxon>
        <taxon>Elysia</taxon>
    </lineage>
</organism>
<dbReference type="AlphaFoldDB" id="A0AAE1A5Y8"/>
<accession>A0AAE1A5Y8</accession>
<keyword evidence="2" id="KW-1185">Reference proteome</keyword>
<sequence length="95" mass="10483">MFLLGEFCPGWSTKPGPGVTGLFLTWPRTSSSLAQTTCRSDWPHSPAGFTKVFTLGQNNHRLSLEDALGSRDVYRGSDTNTGEAIKKMREIVLHD</sequence>
<name>A0AAE1A5Y8_9GAST</name>
<protein>
    <submittedName>
        <fullName evidence="1">Uncharacterized protein</fullName>
    </submittedName>
</protein>
<reference evidence="1" key="1">
    <citation type="journal article" date="2023" name="G3 (Bethesda)">
        <title>A reference genome for the long-term kleptoplast-retaining sea slug Elysia crispata morphotype clarki.</title>
        <authorList>
            <person name="Eastman K.E."/>
            <person name="Pendleton A.L."/>
            <person name="Shaikh M.A."/>
            <person name="Suttiyut T."/>
            <person name="Ogas R."/>
            <person name="Tomko P."/>
            <person name="Gavelis G."/>
            <person name="Widhalm J.R."/>
            <person name="Wisecaver J.H."/>
        </authorList>
    </citation>
    <scope>NUCLEOTIDE SEQUENCE</scope>
    <source>
        <strain evidence="1">ECLA1</strain>
    </source>
</reference>